<reference evidence="1 2" key="1">
    <citation type="submission" date="2017-10" db="EMBL/GenBank/DDBJ databases">
        <title>Extensive intraspecific genome diversity in a model arbuscular mycorrhizal fungus.</title>
        <authorList>
            <person name="Chen E.C.H."/>
            <person name="Morin E."/>
            <person name="Baudet D."/>
            <person name="Noel J."/>
            <person name="Ndikumana S."/>
            <person name="Charron P."/>
            <person name="St-Onge C."/>
            <person name="Giorgi J."/>
            <person name="Grigoriev I.V."/>
            <person name="Roux C."/>
            <person name="Martin F.M."/>
            <person name="Corradi N."/>
        </authorList>
    </citation>
    <scope>NUCLEOTIDE SEQUENCE [LARGE SCALE GENOMIC DNA]</scope>
    <source>
        <strain evidence="1 2">A1</strain>
    </source>
</reference>
<evidence type="ECO:0000313" key="1">
    <source>
        <dbReference type="EMBL" id="PKC59106.1"/>
    </source>
</evidence>
<reference evidence="1 2" key="2">
    <citation type="submission" date="2017-10" db="EMBL/GenBank/DDBJ databases">
        <title>Genome analyses suggest a sexual origin of heterokaryosis in a supposedly ancient asexual fungus.</title>
        <authorList>
            <person name="Corradi N."/>
            <person name="Sedzielewska K."/>
            <person name="Noel J."/>
            <person name="Charron P."/>
            <person name="Farinelli L."/>
            <person name="Marton T."/>
            <person name="Kruger M."/>
            <person name="Pelin A."/>
            <person name="Brachmann A."/>
            <person name="Corradi N."/>
        </authorList>
    </citation>
    <scope>NUCLEOTIDE SEQUENCE [LARGE SCALE GENOMIC DNA]</scope>
    <source>
        <strain evidence="1 2">A1</strain>
    </source>
</reference>
<dbReference type="VEuPathDB" id="FungiDB:RhiirFUN_000941"/>
<organism evidence="1 2">
    <name type="scientific">Rhizophagus irregularis</name>
    <dbReference type="NCBI Taxonomy" id="588596"/>
    <lineage>
        <taxon>Eukaryota</taxon>
        <taxon>Fungi</taxon>
        <taxon>Fungi incertae sedis</taxon>
        <taxon>Mucoromycota</taxon>
        <taxon>Glomeromycotina</taxon>
        <taxon>Glomeromycetes</taxon>
        <taxon>Glomerales</taxon>
        <taxon>Glomeraceae</taxon>
        <taxon>Rhizophagus</taxon>
    </lineage>
</organism>
<dbReference type="EMBL" id="LLXH01001397">
    <property type="protein sequence ID" value="PKC59106.1"/>
    <property type="molecule type" value="Genomic_DNA"/>
</dbReference>
<proteinExistence type="predicted"/>
<accession>A0A2N0R740</accession>
<sequence length="318" mass="35825">MAYFTKNLGVSTIIYSTVPIEYPATSPDGVATVFNIQGWKNHIDAFNDIQYSIGSGSGSPIQKCPFFGNISVTKYVRECQGIKHCSFANSDLINAEHCEINFESDIFKQINKNNKENNKENYTYITFLAAQDSQCKFKQNGITCSGQPKLIRLLEKNLTNIVRLLDIDTQKIDIDLLRKLFNGEAITKRNANQCSTIISKSSRTKKCAYIHHCDGSVMQGKIVNKPCNVKMYKFIPNDLQECPFVALICVGVHNHPPPPPERTSDNIKDNLQMMIKEAIEKDNVVTSGSIIQGNMLKAYFNKETLQEIHMSLNNIDKL</sequence>
<dbReference type="VEuPathDB" id="FungiDB:RhiirA1_469916"/>
<protein>
    <submittedName>
        <fullName evidence="1">Uncharacterized protein</fullName>
    </submittedName>
</protein>
<dbReference type="Proteomes" id="UP000232688">
    <property type="component" value="Unassembled WGS sequence"/>
</dbReference>
<name>A0A2N0R740_9GLOM</name>
<dbReference type="AlphaFoldDB" id="A0A2N0R740"/>
<comment type="caution">
    <text evidence="1">The sequence shown here is derived from an EMBL/GenBank/DDBJ whole genome shotgun (WGS) entry which is preliminary data.</text>
</comment>
<feature type="non-terminal residue" evidence="1">
    <location>
        <position position="318"/>
    </location>
</feature>
<dbReference type="VEuPathDB" id="FungiDB:FUN_015187"/>
<gene>
    <name evidence="1" type="ORF">RhiirA1_469916</name>
</gene>
<evidence type="ECO:0000313" key="2">
    <source>
        <dbReference type="Proteomes" id="UP000232688"/>
    </source>
</evidence>